<comment type="subcellular location">
    <subcellularLocation>
        <location evidence="1">Membrane</location>
        <topology evidence="1">Single-pass membrane protein</topology>
    </subcellularLocation>
</comment>
<evidence type="ECO:0000256" key="2">
    <source>
        <dbReference type="ARBA" id="ARBA00007862"/>
    </source>
</evidence>
<proteinExistence type="inferred from homology"/>
<dbReference type="SMART" id="SM00244">
    <property type="entry name" value="PHB"/>
    <property type="match status" value="1"/>
</dbReference>
<dbReference type="PANTHER" id="PTHR42911:SF1">
    <property type="entry name" value="MODULATOR OF FTSH PROTEASE HFLC"/>
    <property type="match status" value="1"/>
</dbReference>
<evidence type="ECO:0000256" key="6">
    <source>
        <dbReference type="SAM" id="MobiDB-lite"/>
    </source>
</evidence>
<accession>A0A1W6D082</accession>
<dbReference type="GO" id="GO:0016020">
    <property type="term" value="C:membrane"/>
    <property type="evidence" value="ECO:0007669"/>
    <property type="project" value="UniProtKB-SubCell"/>
</dbReference>
<feature type="compositionally biased region" description="Low complexity" evidence="6">
    <location>
        <begin position="360"/>
        <end position="374"/>
    </location>
</feature>
<dbReference type="GO" id="GO:0008233">
    <property type="term" value="F:peptidase activity"/>
    <property type="evidence" value="ECO:0007669"/>
    <property type="project" value="UniProtKB-KW"/>
</dbReference>
<dbReference type="EMBL" id="CP020612">
    <property type="protein sequence ID" value="ARJ70475.1"/>
    <property type="molecule type" value="Genomic_DNA"/>
</dbReference>
<dbReference type="SUPFAM" id="SSF117892">
    <property type="entry name" value="Band 7/SPFH domain"/>
    <property type="match status" value="1"/>
</dbReference>
<dbReference type="OrthoDB" id="9812991at2"/>
<protein>
    <submittedName>
        <fullName evidence="8">Protease modulator HflC</fullName>
    </submittedName>
</protein>
<evidence type="ECO:0000313" key="8">
    <source>
        <dbReference type="EMBL" id="ARJ70475.1"/>
    </source>
</evidence>
<dbReference type="PANTHER" id="PTHR42911">
    <property type="entry name" value="MODULATOR OF FTSH PROTEASE HFLC"/>
    <property type="match status" value="1"/>
</dbReference>
<dbReference type="CDD" id="cd03405">
    <property type="entry name" value="SPFH_HflC"/>
    <property type="match status" value="1"/>
</dbReference>
<dbReference type="Gene3D" id="3.30.479.30">
    <property type="entry name" value="Band 7 domain"/>
    <property type="match status" value="1"/>
</dbReference>
<feature type="region of interest" description="Disordered" evidence="6">
    <location>
        <begin position="333"/>
        <end position="384"/>
    </location>
</feature>
<dbReference type="Pfam" id="PF01145">
    <property type="entry name" value="Band_7"/>
    <property type="match status" value="1"/>
</dbReference>
<gene>
    <name evidence="8" type="ORF">B0A89_13345</name>
</gene>
<evidence type="ECO:0000256" key="5">
    <source>
        <dbReference type="ARBA" id="ARBA00023136"/>
    </source>
</evidence>
<dbReference type="Proteomes" id="UP000193017">
    <property type="component" value="Chromosome"/>
</dbReference>
<sequence length="384" mass="40007">MRRAISFFALPLVVAVALLVTASVYIVDVREKALVLRFGEVVAVRQEPGLGFKLPLIDRVVRYDARILGLPTDPMEVTPLDDRRLVVDAFARWQIEDAVTFRRATGEGGIDFAQSRLAGILTNAIRGVLGSVPSTAVLSQDRTNLMGQIRDAARGEAEALGVQIIDVRLTRTDLPAQNLNATYARMRAEREREAADETARGGEAAQRVRAAADRTVVELTSDARRKAEIVRGEADAQRNAIYAEAFGKDPEFFAFTRSMTAYERALKGQNSSMVITPQGEFFSYLGAGDGAGASPVAVPPQVAAAVPANPAPTSEVAAQAAAQAAAAAAAAAETAARAEGGSASDTAAPVMQPSAPAPAPEATAPDAPAAASPGAAPPAAVPAN</sequence>
<reference evidence="8 9" key="1">
    <citation type="submission" date="2017-03" db="EMBL/GenBank/DDBJ databases">
        <title>Genome sequence of Paracoccus contaminans isolated from a water microcosm.</title>
        <authorList>
            <person name="Aurass P."/>
            <person name="Karste S."/>
            <person name="Trost E."/>
            <person name="Glaeser S.P."/>
            <person name="Kaempfer P."/>
            <person name="Flieger A."/>
        </authorList>
    </citation>
    <scope>NUCLEOTIDE SEQUENCE [LARGE SCALE GENOMIC DNA]</scope>
    <source>
        <strain evidence="9">RKI 16-01929T\LMG 29738T\CCM 8701T\CIP 111112T</strain>
    </source>
</reference>
<dbReference type="InterPro" id="IPR010200">
    <property type="entry name" value="HflC"/>
</dbReference>
<name>A0A1W6D082_9RHOB</name>
<keyword evidence="4" id="KW-1133">Transmembrane helix</keyword>
<dbReference type="KEGG" id="pcon:B0A89_13345"/>
<evidence type="ECO:0000256" key="1">
    <source>
        <dbReference type="ARBA" id="ARBA00004167"/>
    </source>
</evidence>
<feature type="compositionally biased region" description="Pro residues" evidence="6">
    <location>
        <begin position="375"/>
        <end position="384"/>
    </location>
</feature>
<evidence type="ECO:0000256" key="4">
    <source>
        <dbReference type="ARBA" id="ARBA00022989"/>
    </source>
</evidence>
<feature type="domain" description="Band 7" evidence="7">
    <location>
        <begin position="22"/>
        <end position="186"/>
    </location>
</feature>
<keyword evidence="9" id="KW-1185">Reference proteome</keyword>
<keyword evidence="8" id="KW-0645">Protease</keyword>
<comment type="similarity">
    <text evidence="2">Belongs to the band 7/mec-2 family. HflC subfamily.</text>
</comment>
<dbReference type="AlphaFoldDB" id="A0A1W6D082"/>
<dbReference type="InterPro" id="IPR001107">
    <property type="entry name" value="Band_7"/>
</dbReference>
<keyword evidence="8" id="KW-0378">Hydrolase</keyword>
<dbReference type="RefSeq" id="WP_085378532.1">
    <property type="nucleotide sequence ID" value="NZ_CP020612.1"/>
</dbReference>
<keyword evidence="3" id="KW-0812">Transmembrane</keyword>
<dbReference type="STRING" id="1945662.B0A89_13345"/>
<dbReference type="GO" id="GO:0006508">
    <property type="term" value="P:proteolysis"/>
    <property type="evidence" value="ECO:0007669"/>
    <property type="project" value="UniProtKB-KW"/>
</dbReference>
<keyword evidence="5" id="KW-0472">Membrane</keyword>
<evidence type="ECO:0000256" key="3">
    <source>
        <dbReference type="ARBA" id="ARBA00022692"/>
    </source>
</evidence>
<dbReference type="InterPro" id="IPR036013">
    <property type="entry name" value="Band_7/SPFH_dom_sf"/>
</dbReference>
<feature type="compositionally biased region" description="Low complexity" evidence="6">
    <location>
        <begin position="333"/>
        <end position="344"/>
    </location>
</feature>
<evidence type="ECO:0000259" key="7">
    <source>
        <dbReference type="SMART" id="SM00244"/>
    </source>
</evidence>
<organism evidence="8 9">
    <name type="scientific">Paracoccus contaminans</name>
    <dbReference type="NCBI Taxonomy" id="1945662"/>
    <lineage>
        <taxon>Bacteria</taxon>
        <taxon>Pseudomonadati</taxon>
        <taxon>Pseudomonadota</taxon>
        <taxon>Alphaproteobacteria</taxon>
        <taxon>Rhodobacterales</taxon>
        <taxon>Paracoccaceae</taxon>
        <taxon>Paracoccus</taxon>
    </lineage>
</organism>
<evidence type="ECO:0000313" key="9">
    <source>
        <dbReference type="Proteomes" id="UP000193017"/>
    </source>
</evidence>